<dbReference type="AlphaFoldDB" id="A0A7T8JWZ4"/>
<reference evidence="2" key="1">
    <citation type="submission" date="2021-01" db="EMBL/GenBank/DDBJ databases">
        <title>Caligus Genome Assembly.</title>
        <authorList>
            <person name="Gallardo-Escarate C."/>
        </authorList>
    </citation>
    <scope>NUCLEOTIDE SEQUENCE [LARGE SCALE GENOMIC DNA]</scope>
</reference>
<accession>A0A7T8JWZ4</accession>
<evidence type="ECO:0000313" key="2">
    <source>
        <dbReference type="Proteomes" id="UP000595437"/>
    </source>
</evidence>
<dbReference type="EMBL" id="CP045902">
    <property type="protein sequence ID" value="QQP38277.1"/>
    <property type="molecule type" value="Genomic_DNA"/>
</dbReference>
<keyword evidence="2" id="KW-1185">Reference proteome</keyword>
<organism evidence="1 2">
    <name type="scientific">Caligus rogercresseyi</name>
    <name type="common">Sea louse</name>
    <dbReference type="NCBI Taxonomy" id="217165"/>
    <lineage>
        <taxon>Eukaryota</taxon>
        <taxon>Metazoa</taxon>
        <taxon>Ecdysozoa</taxon>
        <taxon>Arthropoda</taxon>
        <taxon>Crustacea</taxon>
        <taxon>Multicrustacea</taxon>
        <taxon>Hexanauplia</taxon>
        <taxon>Copepoda</taxon>
        <taxon>Siphonostomatoida</taxon>
        <taxon>Caligidae</taxon>
        <taxon>Caligus</taxon>
    </lineage>
</organism>
<dbReference type="Proteomes" id="UP000595437">
    <property type="component" value="Chromosome 13"/>
</dbReference>
<sequence>MDWAGVTSDGKKAPIIFVEEGVKIDQAVTWIFFQRRSSHGHKESILRLFYCSNKMELHPIPASWFKASALICLQTFGPKTCGLPPPQI</sequence>
<evidence type="ECO:0000313" key="1">
    <source>
        <dbReference type="EMBL" id="QQP38277.1"/>
    </source>
</evidence>
<name>A0A7T8JWZ4_CALRO</name>
<protein>
    <submittedName>
        <fullName evidence="1">Uncharacterized protein</fullName>
    </submittedName>
</protein>
<gene>
    <name evidence="1" type="ORF">FKW44_018813</name>
</gene>
<proteinExistence type="predicted"/>